<dbReference type="GO" id="GO:0016740">
    <property type="term" value="F:transferase activity"/>
    <property type="evidence" value="ECO:0007669"/>
    <property type="project" value="UniProtKB-KW"/>
</dbReference>
<dbReference type="Proteomes" id="UP000560658">
    <property type="component" value="Unassembled WGS sequence"/>
</dbReference>
<dbReference type="InterPro" id="IPR044992">
    <property type="entry name" value="ChyE-like"/>
</dbReference>
<organism evidence="2 3">
    <name type="scientific">Bacteroides reticulotermitis</name>
    <dbReference type="NCBI Taxonomy" id="1133319"/>
    <lineage>
        <taxon>Bacteria</taxon>
        <taxon>Pseudomonadati</taxon>
        <taxon>Bacteroidota</taxon>
        <taxon>Bacteroidia</taxon>
        <taxon>Bacteroidales</taxon>
        <taxon>Bacteroidaceae</taxon>
        <taxon>Bacteroides</taxon>
    </lineage>
</organism>
<sequence>MKINLLVCDWFEGTLPEFLTSFPELFYNLFDSVSATPSTYQLYDVQKGELPDKLETNELYLISGSRAGAYEQDGWIDNLRHFIRRAHRLQIKMVGICFGHQLIAQALGGKVELSPKGWGAGIRSSKVVLPRAETYFTGGEMRLFYNHNDQVVQLPAEAERIATSDFCENEGFVVGRHILCFQGHPEYTAAFAQHLLDSAHDVSPEVLKRAHDSILRDDAMGREAARWMMNLG</sequence>
<dbReference type="EMBL" id="JACIER010000001">
    <property type="protein sequence ID" value="MBB4042359.1"/>
    <property type="molecule type" value="Genomic_DNA"/>
</dbReference>
<dbReference type="PANTHER" id="PTHR42695">
    <property type="entry name" value="GLUTAMINE AMIDOTRANSFERASE YLR126C-RELATED"/>
    <property type="match status" value="1"/>
</dbReference>
<evidence type="ECO:0000313" key="3">
    <source>
        <dbReference type="Proteomes" id="UP000560658"/>
    </source>
</evidence>
<gene>
    <name evidence="2" type="ORF">GGR06_000118</name>
</gene>
<accession>A0A840CUX5</accession>
<dbReference type="SUPFAM" id="SSF52317">
    <property type="entry name" value="Class I glutamine amidotransferase-like"/>
    <property type="match status" value="1"/>
</dbReference>
<dbReference type="Pfam" id="PF00117">
    <property type="entry name" value="GATase"/>
    <property type="match status" value="1"/>
</dbReference>
<dbReference type="AlphaFoldDB" id="A0A840CUX5"/>
<name>A0A840CUX5_9BACE</name>
<feature type="domain" description="Glutamine amidotransferase" evidence="1">
    <location>
        <begin position="54"/>
        <end position="189"/>
    </location>
</feature>
<dbReference type="CDD" id="cd01741">
    <property type="entry name" value="GATase1_1"/>
    <property type="match status" value="1"/>
</dbReference>
<dbReference type="GO" id="GO:0005829">
    <property type="term" value="C:cytosol"/>
    <property type="evidence" value="ECO:0007669"/>
    <property type="project" value="TreeGrafter"/>
</dbReference>
<dbReference type="InterPro" id="IPR029062">
    <property type="entry name" value="Class_I_gatase-like"/>
</dbReference>
<evidence type="ECO:0000259" key="1">
    <source>
        <dbReference type="Pfam" id="PF00117"/>
    </source>
</evidence>
<proteinExistence type="predicted"/>
<dbReference type="InterPro" id="IPR017926">
    <property type="entry name" value="GATASE"/>
</dbReference>
<reference evidence="2" key="1">
    <citation type="submission" date="2020-08" db="EMBL/GenBank/DDBJ databases">
        <title>Genomic Encyclopedia of Type Strains, Phase IV (KMG-IV): sequencing the most valuable type-strain genomes for metagenomic binning, comparative biology and taxonomic classification.</title>
        <authorList>
            <person name="Goeker M."/>
        </authorList>
    </citation>
    <scope>NUCLEOTIDE SEQUENCE [LARGE SCALE GENOMIC DNA]</scope>
    <source>
        <strain evidence="2">DSM 105720</strain>
    </source>
</reference>
<dbReference type="Gene3D" id="3.40.50.880">
    <property type="match status" value="1"/>
</dbReference>
<dbReference type="PANTHER" id="PTHR42695:SF5">
    <property type="entry name" value="GLUTAMINE AMIDOTRANSFERASE YLR126C-RELATED"/>
    <property type="match status" value="1"/>
</dbReference>
<comment type="caution">
    <text evidence="2">The sequence shown here is derived from an EMBL/GenBank/DDBJ whole genome shotgun (WGS) entry which is preliminary data.</text>
</comment>
<keyword evidence="3" id="KW-1185">Reference proteome</keyword>
<protein>
    <submittedName>
        <fullName evidence="2">GMP synthase-like glutamine amidotransferase</fullName>
    </submittedName>
</protein>
<dbReference type="RefSeq" id="WP_052517213.1">
    <property type="nucleotide sequence ID" value="NZ_JACIER010000001.1"/>
</dbReference>
<dbReference type="PROSITE" id="PS51273">
    <property type="entry name" value="GATASE_TYPE_1"/>
    <property type="match status" value="1"/>
</dbReference>
<evidence type="ECO:0000313" key="2">
    <source>
        <dbReference type="EMBL" id="MBB4042359.1"/>
    </source>
</evidence>